<reference evidence="4" key="1">
    <citation type="submission" date="2016-11" db="EMBL/GenBank/DDBJ databases">
        <authorList>
            <person name="Varghese N."/>
            <person name="Submissions S."/>
        </authorList>
    </citation>
    <scope>NUCLEOTIDE SEQUENCE [LARGE SCALE GENOMIC DNA]</scope>
    <source>
        <strain evidence="4">DSM 10124</strain>
    </source>
</reference>
<dbReference type="InterPro" id="IPR029787">
    <property type="entry name" value="Nucleotide_cyclase"/>
</dbReference>
<protein>
    <submittedName>
        <fullName evidence="3">Diguanylate cyclase (GGDEF) domain-containing protein</fullName>
    </submittedName>
</protein>
<evidence type="ECO:0000259" key="1">
    <source>
        <dbReference type="PROSITE" id="PS50883"/>
    </source>
</evidence>
<dbReference type="RefSeq" id="WP_073249707.1">
    <property type="nucleotide sequence ID" value="NZ_FQVG01000053.1"/>
</dbReference>
<dbReference type="InterPro" id="IPR035919">
    <property type="entry name" value="EAL_sf"/>
</dbReference>
<feature type="domain" description="GGDEF" evidence="2">
    <location>
        <begin position="35"/>
        <end position="166"/>
    </location>
</feature>
<dbReference type="InterPro" id="IPR001633">
    <property type="entry name" value="EAL_dom"/>
</dbReference>
<dbReference type="AlphaFoldDB" id="A0A1M5AK04"/>
<dbReference type="SUPFAM" id="SSF55073">
    <property type="entry name" value="Nucleotide cyclase"/>
    <property type="match status" value="1"/>
</dbReference>
<dbReference type="EMBL" id="FQVG01000053">
    <property type="protein sequence ID" value="SHF30242.1"/>
    <property type="molecule type" value="Genomic_DNA"/>
</dbReference>
<dbReference type="InterPro" id="IPR043128">
    <property type="entry name" value="Rev_trsase/Diguanyl_cyclase"/>
</dbReference>
<dbReference type="SMART" id="SM00052">
    <property type="entry name" value="EAL"/>
    <property type="match status" value="1"/>
</dbReference>
<dbReference type="Pfam" id="PF00990">
    <property type="entry name" value="GGDEF"/>
    <property type="match status" value="1"/>
</dbReference>
<dbReference type="Gene3D" id="3.20.20.450">
    <property type="entry name" value="EAL domain"/>
    <property type="match status" value="1"/>
</dbReference>
<keyword evidence="4" id="KW-1185">Reference proteome</keyword>
<dbReference type="Pfam" id="PF00563">
    <property type="entry name" value="EAL"/>
    <property type="match status" value="1"/>
</dbReference>
<proteinExistence type="predicted"/>
<dbReference type="CDD" id="cd01949">
    <property type="entry name" value="GGDEF"/>
    <property type="match status" value="1"/>
</dbReference>
<dbReference type="PROSITE" id="PS50883">
    <property type="entry name" value="EAL"/>
    <property type="match status" value="1"/>
</dbReference>
<evidence type="ECO:0000313" key="4">
    <source>
        <dbReference type="Proteomes" id="UP000184423"/>
    </source>
</evidence>
<dbReference type="PANTHER" id="PTHR33121:SF79">
    <property type="entry name" value="CYCLIC DI-GMP PHOSPHODIESTERASE PDED-RELATED"/>
    <property type="match status" value="1"/>
</dbReference>
<gene>
    <name evidence="3" type="ORF">SAMN02746091_02207</name>
</gene>
<dbReference type="GO" id="GO:0071111">
    <property type="term" value="F:cyclic-guanylate-specific phosphodiesterase activity"/>
    <property type="evidence" value="ECO:0007669"/>
    <property type="project" value="InterPro"/>
</dbReference>
<organism evidence="3 4">
    <name type="scientific">Caloramator proteoclasticus DSM 10124</name>
    <dbReference type="NCBI Taxonomy" id="1121262"/>
    <lineage>
        <taxon>Bacteria</taxon>
        <taxon>Bacillati</taxon>
        <taxon>Bacillota</taxon>
        <taxon>Clostridia</taxon>
        <taxon>Eubacteriales</taxon>
        <taxon>Clostridiaceae</taxon>
        <taxon>Caloramator</taxon>
    </lineage>
</organism>
<dbReference type="CDD" id="cd01948">
    <property type="entry name" value="EAL"/>
    <property type="match status" value="1"/>
</dbReference>
<dbReference type="SUPFAM" id="SSF141868">
    <property type="entry name" value="EAL domain-like"/>
    <property type="match status" value="1"/>
</dbReference>
<accession>A0A1M5AK04</accession>
<dbReference type="PROSITE" id="PS50887">
    <property type="entry name" value="GGDEF"/>
    <property type="match status" value="1"/>
</dbReference>
<evidence type="ECO:0000313" key="3">
    <source>
        <dbReference type="EMBL" id="SHF30242.1"/>
    </source>
</evidence>
<dbReference type="Proteomes" id="UP000184423">
    <property type="component" value="Unassembled WGS sequence"/>
</dbReference>
<feature type="domain" description="EAL" evidence="1">
    <location>
        <begin position="175"/>
        <end position="360"/>
    </location>
</feature>
<evidence type="ECO:0000259" key="2">
    <source>
        <dbReference type="PROSITE" id="PS50887"/>
    </source>
</evidence>
<dbReference type="SMART" id="SM00267">
    <property type="entry name" value="GGDEF"/>
    <property type="match status" value="1"/>
</dbReference>
<dbReference type="InterPro" id="IPR050706">
    <property type="entry name" value="Cyclic-di-GMP_PDE-like"/>
</dbReference>
<name>A0A1M5AK04_9CLOT</name>
<dbReference type="InterPro" id="IPR000160">
    <property type="entry name" value="GGDEF_dom"/>
</dbReference>
<dbReference type="PANTHER" id="PTHR33121">
    <property type="entry name" value="CYCLIC DI-GMP PHOSPHODIESTERASE PDEF"/>
    <property type="match status" value="1"/>
</dbReference>
<dbReference type="Gene3D" id="3.30.70.270">
    <property type="match status" value="1"/>
</dbReference>
<dbReference type="NCBIfam" id="TIGR00254">
    <property type="entry name" value="GGDEF"/>
    <property type="match status" value="1"/>
</dbReference>
<sequence length="360" mass="41419">MGFRKKVKIMKTVDVLDSVTNLLNRTSLIYKRCKEENIIVYVDIDNFKLINDTYGHLFGDLLLKRFAEYMKSKLQGIGNIYRYSGDDFVIIFEKVGEEYALNLLENIKDEIKNSIYVNDIKVSVSISAGLYKPFRNESVLEAVRKADIALHEAKNISKSLIIKFTKDLEERIIEKTKVVNNVYNAMKQNEICAYYQPIYSTKENKITDIESLVRWNSSILGPVSPAKFIPIIEEAGYIRDLDEFVLKGAVKDLKSILDKGIKIQLNLNVSAETLSHQYIERLLNVLKQNSVSPEYIKIEITETALLSNRLEIIESVRYAKQKGIKISFDDFGSGYSSIRNLMIFPFDEIKLDKMFIDKIS</sequence>